<dbReference type="EMBL" id="JACHFJ010000004">
    <property type="protein sequence ID" value="MBB5373048.1"/>
    <property type="molecule type" value="Genomic_DNA"/>
</dbReference>
<comment type="subcellular location">
    <subcellularLocation>
        <location evidence="1">Cell membrane</location>
        <topology evidence="1">Multi-pass membrane protein</topology>
    </subcellularLocation>
</comment>
<dbReference type="InterPro" id="IPR013740">
    <property type="entry name" value="Redoxin"/>
</dbReference>
<dbReference type="InterPro" id="IPR013766">
    <property type="entry name" value="Thioredoxin_domain"/>
</dbReference>
<dbReference type="Proteomes" id="UP000553706">
    <property type="component" value="Unassembled WGS sequence"/>
</dbReference>
<dbReference type="GO" id="GO:0016491">
    <property type="term" value="F:oxidoreductase activity"/>
    <property type="evidence" value="ECO:0007669"/>
    <property type="project" value="InterPro"/>
</dbReference>
<dbReference type="InterPro" id="IPR036249">
    <property type="entry name" value="Thioredoxin-like_sf"/>
</dbReference>
<dbReference type="AlphaFoldDB" id="A0A840VAV6"/>
<proteinExistence type="predicted"/>
<evidence type="ECO:0000256" key="3">
    <source>
        <dbReference type="ARBA" id="ARBA00022692"/>
    </source>
</evidence>
<keyword evidence="3 7" id="KW-0812">Transmembrane</keyword>
<evidence type="ECO:0000259" key="8">
    <source>
        <dbReference type="PROSITE" id="PS51352"/>
    </source>
</evidence>
<evidence type="ECO:0000256" key="6">
    <source>
        <dbReference type="ARBA" id="ARBA00023136"/>
    </source>
</evidence>
<evidence type="ECO:0000256" key="5">
    <source>
        <dbReference type="ARBA" id="ARBA00022989"/>
    </source>
</evidence>
<dbReference type="Gene3D" id="3.40.30.10">
    <property type="entry name" value="Glutaredoxin"/>
    <property type="match status" value="1"/>
</dbReference>
<dbReference type="CDD" id="cd03012">
    <property type="entry name" value="TlpA_like_DipZ_like"/>
    <property type="match status" value="1"/>
</dbReference>
<evidence type="ECO:0000256" key="1">
    <source>
        <dbReference type="ARBA" id="ARBA00004651"/>
    </source>
</evidence>
<feature type="transmembrane region" description="Helical" evidence="7">
    <location>
        <begin position="158"/>
        <end position="182"/>
    </location>
</feature>
<organism evidence="9 10">
    <name type="scientific">Acidocella aromatica</name>
    <dbReference type="NCBI Taxonomy" id="1303579"/>
    <lineage>
        <taxon>Bacteria</taxon>
        <taxon>Pseudomonadati</taxon>
        <taxon>Pseudomonadota</taxon>
        <taxon>Alphaproteobacteria</taxon>
        <taxon>Acetobacterales</taxon>
        <taxon>Acidocellaceae</taxon>
        <taxon>Acidocella</taxon>
    </lineage>
</organism>
<dbReference type="Pfam" id="PF17991">
    <property type="entry name" value="Thioredoxin_10"/>
    <property type="match status" value="1"/>
</dbReference>
<feature type="domain" description="Thioredoxin" evidence="8">
    <location>
        <begin position="240"/>
        <end position="397"/>
    </location>
</feature>
<name>A0A840VAV6_9PROT</name>
<dbReference type="PROSITE" id="PS51352">
    <property type="entry name" value="THIOREDOXIN_2"/>
    <property type="match status" value="1"/>
</dbReference>
<keyword evidence="5 7" id="KW-1133">Transmembrane helix</keyword>
<keyword evidence="6 7" id="KW-0472">Membrane</keyword>
<feature type="transmembrane region" description="Helical" evidence="7">
    <location>
        <begin position="41"/>
        <end position="65"/>
    </location>
</feature>
<feature type="transmembrane region" description="Helical" evidence="7">
    <location>
        <begin position="71"/>
        <end position="89"/>
    </location>
</feature>
<dbReference type="GO" id="GO:0005886">
    <property type="term" value="C:plasma membrane"/>
    <property type="evidence" value="ECO:0007669"/>
    <property type="project" value="UniProtKB-SubCell"/>
</dbReference>
<evidence type="ECO:0000256" key="7">
    <source>
        <dbReference type="SAM" id="Phobius"/>
    </source>
</evidence>
<gene>
    <name evidence="9" type="ORF">HNP71_001306</name>
</gene>
<feature type="transmembrane region" description="Helical" evidence="7">
    <location>
        <begin position="6"/>
        <end position="29"/>
    </location>
</feature>
<dbReference type="InterPro" id="IPR003834">
    <property type="entry name" value="Cyt_c_assmbl_TM_dom"/>
</dbReference>
<dbReference type="Pfam" id="PF08534">
    <property type="entry name" value="Redoxin"/>
    <property type="match status" value="1"/>
</dbReference>
<evidence type="ECO:0000256" key="4">
    <source>
        <dbReference type="ARBA" id="ARBA00022748"/>
    </source>
</evidence>
<dbReference type="Gene3D" id="2.60.120.260">
    <property type="entry name" value="Galactose-binding domain-like"/>
    <property type="match status" value="1"/>
</dbReference>
<feature type="transmembrane region" description="Helical" evidence="7">
    <location>
        <begin position="123"/>
        <end position="146"/>
    </location>
</feature>
<evidence type="ECO:0000256" key="2">
    <source>
        <dbReference type="ARBA" id="ARBA00022475"/>
    </source>
</evidence>
<protein>
    <submittedName>
        <fullName evidence="9">Cytochrome c biogenesis protein CcdA/thiol-disulfide isomerase/thioredoxin</fullName>
    </submittedName>
</protein>
<dbReference type="GO" id="GO:0017004">
    <property type="term" value="P:cytochrome complex assembly"/>
    <property type="evidence" value="ECO:0007669"/>
    <property type="project" value="UniProtKB-KW"/>
</dbReference>
<dbReference type="InterPro" id="IPR041017">
    <property type="entry name" value="Thioredoxin_10"/>
</dbReference>
<dbReference type="PANTHER" id="PTHR42852">
    <property type="entry name" value="THIOL:DISULFIDE INTERCHANGE PROTEIN DSBE"/>
    <property type="match status" value="1"/>
</dbReference>
<dbReference type="PANTHER" id="PTHR42852:SF13">
    <property type="entry name" value="PROTEIN DIPZ"/>
    <property type="match status" value="1"/>
</dbReference>
<reference evidence="9 10" key="1">
    <citation type="submission" date="2020-08" db="EMBL/GenBank/DDBJ databases">
        <title>Genomic Encyclopedia of Type Strains, Phase IV (KMG-IV): sequencing the most valuable type-strain genomes for metagenomic binning, comparative biology and taxonomic classification.</title>
        <authorList>
            <person name="Goeker M."/>
        </authorList>
    </citation>
    <scope>NUCLEOTIDE SEQUENCE [LARGE SCALE GENOMIC DNA]</scope>
    <source>
        <strain evidence="9 10">DSM 27026</strain>
    </source>
</reference>
<keyword evidence="9" id="KW-0413">Isomerase</keyword>
<sequence length="573" mass="59855">MLSLLLVTYLGGVLTILSPCILPVLPFVFARAGRPFTVSTLPLLAGMAITFAGLASVAALGGAWIVRTNEYGRNIALALFALLGLSLLFPSLADRMTRPLVALGNKLSAAAQTQRHETLGAGLLGVAVGFLWAPCAGPILGLVLAGSALTGASLRTGFLLLAYAAGAATSLGLAVGVGGGLFKQMKRELHLGEWVRRGAGVVVLLAVAGIASGAETGVLARLSSANTTALEQGLLRLFGAKPSGSAPMLASVAQADQMPPLTGATAWLNSPTLAPADLRGKVVLIDFWTYSCINCLRTLPYVTAWNAKYKDHGLVIIGVHSPEFAFERDTANVAAAVKRLGITYPVAVDSNLAIWNAFANQYWPAEYLVNAQGEVVSSHFGEGDYAATEMEIQQQLRLAGYADVPGGVVTPGGSGAEAAADMADDNSPETYIGYARAENFASPQGMADDQPASYTIPARLGLNQWALGGTWQDGAQAARLVSAPGSIAFHFQARDLHLVLGPGKPGETIRFRVLLDGAAPGADHGADTDAQGYGVVDGERLYQLVRQSGTVRDRVFTIQFLDPDVDAYSFTFG</sequence>
<dbReference type="GO" id="GO:0016853">
    <property type="term" value="F:isomerase activity"/>
    <property type="evidence" value="ECO:0007669"/>
    <property type="project" value="UniProtKB-KW"/>
</dbReference>
<keyword evidence="10" id="KW-1185">Reference proteome</keyword>
<dbReference type="SUPFAM" id="SSF52833">
    <property type="entry name" value="Thioredoxin-like"/>
    <property type="match status" value="1"/>
</dbReference>
<comment type="caution">
    <text evidence="9">The sequence shown here is derived from an EMBL/GenBank/DDBJ whole genome shotgun (WGS) entry which is preliminary data.</text>
</comment>
<dbReference type="RefSeq" id="WP_221246661.1">
    <property type="nucleotide sequence ID" value="NZ_JACHFJ010000004.1"/>
</dbReference>
<evidence type="ECO:0000313" key="9">
    <source>
        <dbReference type="EMBL" id="MBB5373048.1"/>
    </source>
</evidence>
<dbReference type="Pfam" id="PF02683">
    <property type="entry name" value="DsbD_TM"/>
    <property type="match status" value="1"/>
</dbReference>
<dbReference type="InterPro" id="IPR050553">
    <property type="entry name" value="Thioredoxin_ResA/DsbE_sf"/>
</dbReference>
<accession>A0A840VAV6</accession>
<keyword evidence="4" id="KW-0201">Cytochrome c-type biogenesis</keyword>
<evidence type="ECO:0000313" key="10">
    <source>
        <dbReference type="Proteomes" id="UP000553706"/>
    </source>
</evidence>
<keyword evidence="2" id="KW-1003">Cell membrane</keyword>